<protein>
    <submittedName>
        <fullName evidence="2">Uncharacterized protein</fullName>
    </submittedName>
</protein>
<dbReference type="InterPro" id="IPR045584">
    <property type="entry name" value="Pilin-like"/>
</dbReference>
<sequence>MTCCTAKKGFTLIELIVSTSIIFTIFAFAGISLLNIIPDAGLREAMQSFSADARSQQDLAMMGQASLSLPVPYGIHIEPGRYIVFTGTTYTPDDELNYVVELPENIMASTTFPDQSITFLPLTGDVKDYDPLTNQVVFSAPSNHSFVLRINKLGTIYYVNKL</sequence>
<organism evidence="2 3">
    <name type="scientific">candidate division WWE3 bacterium GW2011_GWC2_44_9</name>
    <dbReference type="NCBI Taxonomy" id="1619125"/>
    <lineage>
        <taxon>Bacteria</taxon>
        <taxon>Katanobacteria</taxon>
    </lineage>
</organism>
<dbReference type="Pfam" id="PF07963">
    <property type="entry name" value="N_methyl"/>
    <property type="match status" value="1"/>
</dbReference>
<evidence type="ECO:0000313" key="2">
    <source>
        <dbReference type="EMBL" id="KKT85093.1"/>
    </source>
</evidence>
<accession>A0A0G1KNL7</accession>
<dbReference type="NCBIfam" id="TIGR02532">
    <property type="entry name" value="IV_pilin_GFxxxE"/>
    <property type="match status" value="1"/>
</dbReference>
<dbReference type="EMBL" id="LCJU01000003">
    <property type="protein sequence ID" value="KKT85093.1"/>
    <property type="molecule type" value="Genomic_DNA"/>
</dbReference>
<dbReference type="AlphaFoldDB" id="A0A0G1KNL7"/>
<dbReference type="PROSITE" id="PS00409">
    <property type="entry name" value="PROKAR_NTER_METHYL"/>
    <property type="match status" value="1"/>
</dbReference>
<dbReference type="Proteomes" id="UP000034504">
    <property type="component" value="Unassembled WGS sequence"/>
</dbReference>
<feature type="transmembrane region" description="Helical" evidence="1">
    <location>
        <begin position="15"/>
        <end position="37"/>
    </location>
</feature>
<keyword evidence="1" id="KW-0812">Transmembrane</keyword>
<reference evidence="2 3" key="1">
    <citation type="journal article" date="2015" name="Nature">
        <title>rRNA introns, odd ribosomes, and small enigmatic genomes across a large radiation of phyla.</title>
        <authorList>
            <person name="Brown C.T."/>
            <person name="Hug L.A."/>
            <person name="Thomas B.C."/>
            <person name="Sharon I."/>
            <person name="Castelle C.J."/>
            <person name="Singh A."/>
            <person name="Wilkins M.J."/>
            <person name="Williams K.H."/>
            <person name="Banfield J.F."/>
        </authorList>
    </citation>
    <scope>NUCLEOTIDE SEQUENCE [LARGE SCALE GENOMIC DNA]</scope>
</reference>
<evidence type="ECO:0000256" key="1">
    <source>
        <dbReference type="SAM" id="Phobius"/>
    </source>
</evidence>
<keyword evidence="1" id="KW-0472">Membrane</keyword>
<keyword evidence="1" id="KW-1133">Transmembrane helix</keyword>
<proteinExistence type="predicted"/>
<comment type="caution">
    <text evidence="2">The sequence shown here is derived from an EMBL/GenBank/DDBJ whole genome shotgun (WGS) entry which is preliminary data.</text>
</comment>
<evidence type="ECO:0000313" key="3">
    <source>
        <dbReference type="Proteomes" id="UP000034504"/>
    </source>
</evidence>
<dbReference type="InterPro" id="IPR012902">
    <property type="entry name" value="N_methyl_site"/>
</dbReference>
<gene>
    <name evidence="2" type="ORF">UW82_C0003G0011</name>
</gene>
<dbReference type="SUPFAM" id="SSF54523">
    <property type="entry name" value="Pili subunits"/>
    <property type="match status" value="1"/>
</dbReference>
<name>A0A0G1KNL7_UNCKA</name>